<evidence type="ECO:0000313" key="2">
    <source>
        <dbReference type="EMBL" id="OAA53828.1"/>
    </source>
</evidence>
<proteinExistence type="predicted"/>
<organism evidence="2 3">
    <name type="scientific">Niveomyces insectorum RCEF 264</name>
    <dbReference type="NCBI Taxonomy" id="1081102"/>
    <lineage>
        <taxon>Eukaryota</taxon>
        <taxon>Fungi</taxon>
        <taxon>Dikarya</taxon>
        <taxon>Ascomycota</taxon>
        <taxon>Pezizomycotina</taxon>
        <taxon>Sordariomycetes</taxon>
        <taxon>Hypocreomycetidae</taxon>
        <taxon>Hypocreales</taxon>
        <taxon>Cordycipitaceae</taxon>
        <taxon>Niveomyces</taxon>
    </lineage>
</organism>
<accession>A0A162K628</accession>
<sequence>MWRPDWVNPPAPAGTPKERRTVLCTQDGGGKDDVAQQTADGSTEHVSQQWMCIDWLQQRVRVPVWCPAFLKRPVKVERASRNNVINKP</sequence>
<keyword evidence="3" id="KW-1185">Reference proteome</keyword>
<comment type="caution">
    <text evidence="2">The sequence shown here is derived from an EMBL/GenBank/DDBJ whole genome shotgun (WGS) entry which is preliminary data.</text>
</comment>
<dbReference type="Proteomes" id="UP000076874">
    <property type="component" value="Unassembled WGS sequence"/>
</dbReference>
<reference evidence="2 3" key="1">
    <citation type="journal article" date="2016" name="Genome Biol. Evol.">
        <title>Divergent and convergent evolution of fungal pathogenicity.</title>
        <authorList>
            <person name="Shang Y."/>
            <person name="Xiao G."/>
            <person name="Zheng P."/>
            <person name="Cen K."/>
            <person name="Zhan S."/>
            <person name="Wang C."/>
        </authorList>
    </citation>
    <scope>NUCLEOTIDE SEQUENCE [LARGE SCALE GENOMIC DNA]</scope>
    <source>
        <strain evidence="2 3">RCEF 264</strain>
    </source>
</reference>
<gene>
    <name evidence="2" type="ORF">SPI_09273</name>
</gene>
<feature type="region of interest" description="Disordered" evidence="1">
    <location>
        <begin position="1"/>
        <end position="21"/>
    </location>
</feature>
<dbReference type="AlphaFoldDB" id="A0A162K628"/>
<evidence type="ECO:0000256" key="1">
    <source>
        <dbReference type="SAM" id="MobiDB-lite"/>
    </source>
</evidence>
<dbReference type="EMBL" id="AZHD01000027">
    <property type="protein sequence ID" value="OAA53828.1"/>
    <property type="molecule type" value="Genomic_DNA"/>
</dbReference>
<evidence type="ECO:0000313" key="3">
    <source>
        <dbReference type="Proteomes" id="UP000076874"/>
    </source>
</evidence>
<name>A0A162K628_9HYPO</name>
<protein>
    <submittedName>
        <fullName evidence="2">Uncharacterized protein</fullName>
    </submittedName>
</protein>